<proteinExistence type="inferred from homology"/>
<keyword evidence="3" id="KW-0732">Signal</keyword>
<sequence length="316" mass="33952">MTCLSGLALASGLPGCGGLSDRPVIVALNRWLGYEPLCLALREGWLDPGRVGLLETASATESMRALLDGRADGAALTLDETLKVRAAGLPVSVVMVCDISAGADMLVARAGIRRLSDLKGRTVGFEASALGALMLEEALRAAGLNKTDITPFSVSIDKHRQAWKHRQVDAVVTYEPVASQLLADGGIKLFDSGQVPNTIVDVLAMRSDVLDFSHARAVRHAVAAHFMAVNHLYRNPYDAAYRMAEHLGFSAAEVLPAFKGIILPDERDNYRLLGGAAPELLRSAGKLSRLMLENRLLAREDSLAALLNPDYLPKDF</sequence>
<evidence type="ECO:0000256" key="2">
    <source>
        <dbReference type="ARBA" id="ARBA00010742"/>
    </source>
</evidence>
<evidence type="ECO:0000256" key="1">
    <source>
        <dbReference type="ARBA" id="ARBA00004418"/>
    </source>
</evidence>
<evidence type="ECO:0000313" key="5">
    <source>
        <dbReference type="Proteomes" id="UP001524586"/>
    </source>
</evidence>
<comment type="similarity">
    <text evidence="2">Belongs to the bacterial solute-binding protein SsuA/TauA family.</text>
</comment>
<dbReference type="Gene3D" id="3.40.190.10">
    <property type="entry name" value="Periplasmic binding protein-like II"/>
    <property type="match status" value="2"/>
</dbReference>
<evidence type="ECO:0000256" key="3">
    <source>
        <dbReference type="ARBA" id="ARBA00022729"/>
    </source>
</evidence>
<comment type="subcellular location">
    <subcellularLocation>
        <location evidence="1">Periplasm</location>
    </subcellularLocation>
</comment>
<gene>
    <name evidence="4" type="ORF">NP596_08290</name>
</gene>
<dbReference type="PANTHER" id="PTHR30024">
    <property type="entry name" value="ALIPHATIC SULFONATES-BINDING PROTEIN-RELATED"/>
    <property type="match status" value="1"/>
</dbReference>
<dbReference type="RefSeq" id="WP_256614844.1">
    <property type="nucleotide sequence ID" value="NZ_JANIBK010000032.1"/>
</dbReference>
<protein>
    <submittedName>
        <fullName evidence="4">ABC transporter substrate-binding protein</fullName>
    </submittedName>
</protein>
<organism evidence="4 5">
    <name type="scientific">Methylomonas rivi</name>
    <dbReference type="NCBI Taxonomy" id="2952226"/>
    <lineage>
        <taxon>Bacteria</taxon>
        <taxon>Pseudomonadati</taxon>
        <taxon>Pseudomonadota</taxon>
        <taxon>Gammaproteobacteria</taxon>
        <taxon>Methylococcales</taxon>
        <taxon>Methylococcaceae</taxon>
        <taxon>Methylomonas</taxon>
    </lineage>
</organism>
<dbReference type="Proteomes" id="UP001524586">
    <property type="component" value="Unassembled WGS sequence"/>
</dbReference>
<reference evidence="4 5" key="1">
    <citation type="submission" date="2022-07" db="EMBL/GenBank/DDBJ databases">
        <title>Methylomonas rivi sp. nov., Methylomonas rosea sp. nov., Methylomonas aureus sp. nov. and Methylomonas subterranea sp. nov., four novel methanotrophs isolated from a freshwater creek and the deep terrestrial subsurface.</title>
        <authorList>
            <person name="Abin C."/>
            <person name="Sankaranarayanan K."/>
            <person name="Garner C."/>
            <person name="Sindelar R."/>
            <person name="Kotary K."/>
            <person name="Garner R."/>
            <person name="Barclay S."/>
            <person name="Lawson P."/>
            <person name="Krumholz L."/>
        </authorList>
    </citation>
    <scope>NUCLEOTIDE SEQUENCE [LARGE SCALE GENOMIC DNA]</scope>
    <source>
        <strain evidence="4 5">WSC-6</strain>
    </source>
</reference>
<dbReference type="PANTHER" id="PTHR30024:SF47">
    <property type="entry name" value="TAURINE-BINDING PERIPLASMIC PROTEIN"/>
    <property type="match status" value="1"/>
</dbReference>
<comment type="caution">
    <text evidence="4">The sequence shown here is derived from an EMBL/GenBank/DDBJ whole genome shotgun (WGS) entry which is preliminary data.</text>
</comment>
<evidence type="ECO:0000313" key="4">
    <source>
        <dbReference type="EMBL" id="MCQ8128456.1"/>
    </source>
</evidence>
<keyword evidence="5" id="KW-1185">Reference proteome</keyword>
<dbReference type="Pfam" id="PF13379">
    <property type="entry name" value="NMT1_2"/>
    <property type="match status" value="1"/>
</dbReference>
<name>A0ABT1U4A7_9GAMM</name>
<dbReference type="SUPFAM" id="SSF53850">
    <property type="entry name" value="Periplasmic binding protein-like II"/>
    <property type="match status" value="1"/>
</dbReference>
<accession>A0ABT1U4A7</accession>
<dbReference type="EMBL" id="JANIBK010000032">
    <property type="protein sequence ID" value="MCQ8128456.1"/>
    <property type="molecule type" value="Genomic_DNA"/>
</dbReference>